<evidence type="ECO:0000313" key="5">
    <source>
        <dbReference type="EMBL" id="SHM17090.1"/>
    </source>
</evidence>
<dbReference type="GO" id="GO:0003677">
    <property type="term" value="F:DNA binding"/>
    <property type="evidence" value="ECO:0007669"/>
    <property type="project" value="UniProtKB-KW"/>
</dbReference>
<evidence type="ECO:0000256" key="2">
    <source>
        <dbReference type="ARBA" id="ARBA00023125"/>
    </source>
</evidence>
<dbReference type="Proteomes" id="UP000184038">
    <property type="component" value="Unassembled WGS sequence"/>
</dbReference>
<dbReference type="NCBIfam" id="NF033788">
    <property type="entry name" value="HTH_metalloreg"/>
    <property type="match status" value="1"/>
</dbReference>
<dbReference type="SMART" id="SM00418">
    <property type="entry name" value="HTH_ARSR"/>
    <property type="match status" value="1"/>
</dbReference>
<dbReference type="InterPro" id="IPR036388">
    <property type="entry name" value="WH-like_DNA-bd_sf"/>
</dbReference>
<dbReference type="InterPro" id="IPR018334">
    <property type="entry name" value="ArsR_HTH"/>
</dbReference>
<dbReference type="InterPro" id="IPR001845">
    <property type="entry name" value="HTH_ArsR_DNA-bd_dom"/>
</dbReference>
<dbReference type="InterPro" id="IPR011991">
    <property type="entry name" value="ArsR-like_HTH"/>
</dbReference>
<dbReference type="Gene3D" id="1.10.10.10">
    <property type="entry name" value="Winged helix-like DNA-binding domain superfamily/Winged helix DNA-binding domain"/>
    <property type="match status" value="1"/>
</dbReference>
<protein>
    <submittedName>
        <fullName evidence="5">Transcriptional regulator, ArsR family</fullName>
    </submittedName>
</protein>
<evidence type="ECO:0000256" key="3">
    <source>
        <dbReference type="ARBA" id="ARBA00023163"/>
    </source>
</evidence>
<dbReference type="AlphaFoldDB" id="A0A1M7GLF4"/>
<keyword evidence="3" id="KW-0804">Transcription</keyword>
<dbReference type="PROSITE" id="PS00846">
    <property type="entry name" value="HTH_ARSR_1"/>
    <property type="match status" value="1"/>
</dbReference>
<dbReference type="CDD" id="cd00090">
    <property type="entry name" value="HTH_ARSR"/>
    <property type="match status" value="1"/>
</dbReference>
<keyword evidence="6" id="KW-1185">Reference proteome</keyword>
<dbReference type="Pfam" id="PF01022">
    <property type="entry name" value="HTH_5"/>
    <property type="match status" value="1"/>
</dbReference>
<dbReference type="InterPro" id="IPR036390">
    <property type="entry name" value="WH_DNA-bd_sf"/>
</dbReference>
<reference evidence="5 6" key="1">
    <citation type="submission" date="2016-11" db="EMBL/GenBank/DDBJ databases">
        <authorList>
            <person name="Jaros S."/>
            <person name="Januszkiewicz K."/>
            <person name="Wedrychowicz H."/>
        </authorList>
    </citation>
    <scope>NUCLEOTIDE SEQUENCE [LARGE SCALE GENOMIC DNA]</scope>
    <source>
        <strain evidence="5 6">DSM 15930</strain>
    </source>
</reference>
<keyword evidence="2" id="KW-0238">DNA-binding</keyword>
<dbReference type="PANTHER" id="PTHR33154">
    <property type="entry name" value="TRANSCRIPTIONAL REGULATOR, ARSR FAMILY"/>
    <property type="match status" value="1"/>
</dbReference>
<dbReference type="PROSITE" id="PS50987">
    <property type="entry name" value="HTH_ARSR_2"/>
    <property type="match status" value="1"/>
</dbReference>
<dbReference type="RefSeq" id="WP_073283918.1">
    <property type="nucleotide sequence ID" value="NZ_FRCP01000007.1"/>
</dbReference>
<evidence type="ECO:0000256" key="1">
    <source>
        <dbReference type="ARBA" id="ARBA00023015"/>
    </source>
</evidence>
<dbReference type="PRINTS" id="PR00778">
    <property type="entry name" value="HTHARSR"/>
</dbReference>
<dbReference type="PANTHER" id="PTHR33154:SF18">
    <property type="entry name" value="ARSENICAL RESISTANCE OPERON REPRESSOR"/>
    <property type="match status" value="1"/>
</dbReference>
<feature type="domain" description="HTH arsR-type" evidence="4">
    <location>
        <begin position="1"/>
        <end position="93"/>
    </location>
</feature>
<organism evidence="5 6">
    <name type="scientific">Anaerosporobacter mobilis DSM 15930</name>
    <dbReference type="NCBI Taxonomy" id="1120996"/>
    <lineage>
        <taxon>Bacteria</taxon>
        <taxon>Bacillati</taxon>
        <taxon>Bacillota</taxon>
        <taxon>Clostridia</taxon>
        <taxon>Lachnospirales</taxon>
        <taxon>Lachnospiraceae</taxon>
        <taxon>Anaerosporobacter</taxon>
    </lineage>
</organism>
<dbReference type="EMBL" id="FRCP01000007">
    <property type="protein sequence ID" value="SHM17090.1"/>
    <property type="molecule type" value="Genomic_DNA"/>
</dbReference>
<evidence type="ECO:0000259" key="4">
    <source>
        <dbReference type="PROSITE" id="PS50987"/>
    </source>
</evidence>
<dbReference type="OrthoDB" id="9798835at2"/>
<dbReference type="SUPFAM" id="SSF46785">
    <property type="entry name" value="Winged helix' DNA-binding domain"/>
    <property type="match status" value="1"/>
</dbReference>
<gene>
    <name evidence="5" type="ORF">SAMN02746066_00991</name>
</gene>
<proteinExistence type="predicted"/>
<accession>A0A1M7GLF4</accession>
<evidence type="ECO:0000313" key="6">
    <source>
        <dbReference type="Proteomes" id="UP000184038"/>
    </source>
</evidence>
<sequence length="119" mass="13904">MNYYEENSKLMKAIADPSRLKILDILSCGEQCACDILKMFDFTQPTLSHHMKYLMDCGLVVGRKDGTWMRYRLNLERANQMMYFLMGVITPKEECICKKCNNTNCNCENIEELLDENNI</sequence>
<dbReference type="GO" id="GO:0003700">
    <property type="term" value="F:DNA-binding transcription factor activity"/>
    <property type="evidence" value="ECO:0007669"/>
    <property type="project" value="InterPro"/>
</dbReference>
<dbReference type="STRING" id="1120996.SAMN02746066_00991"/>
<keyword evidence="1" id="KW-0805">Transcription regulation</keyword>
<dbReference type="InterPro" id="IPR051081">
    <property type="entry name" value="HTH_MetalResp_TranReg"/>
</dbReference>
<name>A0A1M7GLF4_9FIRM</name>